<feature type="transmembrane region" description="Helical" evidence="1">
    <location>
        <begin position="12"/>
        <end position="32"/>
    </location>
</feature>
<gene>
    <name evidence="2" type="ORF">GCM10009798_06280</name>
</gene>
<reference evidence="2 3" key="1">
    <citation type="journal article" date="2019" name="Int. J. Syst. Evol. Microbiol.">
        <title>The Global Catalogue of Microorganisms (GCM) 10K type strain sequencing project: providing services to taxonomists for standard genome sequencing and annotation.</title>
        <authorList>
            <consortium name="The Broad Institute Genomics Platform"/>
            <consortium name="The Broad Institute Genome Sequencing Center for Infectious Disease"/>
            <person name="Wu L."/>
            <person name="Ma J."/>
        </authorList>
    </citation>
    <scope>NUCLEOTIDE SEQUENCE [LARGE SCALE GENOMIC DNA]</scope>
    <source>
        <strain evidence="2 3">JCM 15309</strain>
    </source>
</reference>
<keyword evidence="3" id="KW-1185">Reference proteome</keyword>
<proteinExistence type="predicted"/>
<evidence type="ECO:0000256" key="1">
    <source>
        <dbReference type="SAM" id="Phobius"/>
    </source>
</evidence>
<dbReference type="EMBL" id="BAAAPB010000001">
    <property type="protein sequence ID" value="GAA1949795.1"/>
    <property type="molecule type" value="Genomic_DNA"/>
</dbReference>
<accession>A0ABN2QCS4</accession>
<keyword evidence="1" id="KW-0812">Transmembrane</keyword>
<comment type="caution">
    <text evidence="2">The sequence shown here is derived from an EMBL/GenBank/DDBJ whole genome shotgun (WGS) entry which is preliminary data.</text>
</comment>
<sequence length="139" mass="16049">MAFLSLGFDELNWGVIVATWLPWLPATWVFVIRPRLIMLDDELIVVGVFATKRYPLREVVRAEPDGYGTYFWLASGEMFCAATLWRPNYAAWFRWRTRAHKVATKILVRGAALRGDPQPSQVDQARGLGDMTIQWWFVS</sequence>
<protein>
    <submittedName>
        <fullName evidence="2">Uncharacterized protein</fullName>
    </submittedName>
</protein>
<evidence type="ECO:0000313" key="2">
    <source>
        <dbReference type="EMBL" id="GAA1949795.1"/>
    </source>
</evidence>
<name>A0ABN2QCS4_9ACTN</name>
<dbReference type="Proteomes" id="UP001500571">
    <property type="component" value="Unassembled WGS sequence"/>
</dbReference>
<keyword evidence="1" id="KW-0472">Membrane</keyword>
<keyword evidence="1" id="KW-1133">Transmembrane helix</keyword>
<organism evidence="2 3">
    <name type="scientific">Nocardioides panacihumi</name>
    <dbReference type="NCBI Taxonomy" id="400774"/>
    <lineage>
        <taxon>Bacteria</taxon>
        <taxon>Bacillati</taxon>
        <taxon>Actinomycetota</taxon>
        <taxon>Actinomycetes</taxon>
        <taxon>Propionibacteriales</taxon>
        <taxon>Nocardioidaceae</taxon>
        <taxon>Nocardioides</taxon>
    </lineage>
</organism>
<evidence type="ECO:0000313" key="3">
    <source>
        <dbReference type="Proteomes" id="UP001500571"/>
    </source>
</evidence>